<keyword evidence="3" id="KW-0963">Cytoplasm</keyword>
<reference evidence="4" key="1">
    <citation type="journal article" date="2021" name="PeerJ">
        <title>Extensive microbial diversity within the chicken gut microbiome revealed by metagenomics and culture.</title>
        <authorList>
            <person name="Gilroy R."/>
            <person name="Ravi A."/>
            <person name="Getino M."/>
            <person name="Pursley I."/>
            <person name="Horton D.L."/>
            <person name="Alikhan N.F."/>
            <person name="Baker D."/>
            <person name="Gharbi K."/>
            <person name="Hall N."/>
            <person name="Watson M."/>
            <person name="Adriaenssens E.M."/>
            <person name="Foster-Nyarko E."/>
            <person name="Jarju S."/>
            <person name="Secka A."/>
            <person name="Antonio M."/>
            <person name="Oren A."/>
            <person name="Chaudhuri R.R."/>
            <person name="La Ragione R."/>
            <person name="Hildebrand F."/>
            <person name="Pallen M.J."/>
        </authorList>
    </citation>
    <scope>NUCLEOTIDE SEQUENCE</scope>
    <source>
        <strain evidence="4">687</strain>
    </source>
</reference>
<dbReference type="Proteomes" id="UP000824150">
    <property type="component" value="Unassembled WGS sequence"/>
</dbReference>
<organism evidence="4 5">
    <name type="scientific">Candidatus Anaerobiospirillum merdipullorum</name>
    <dbReference type="NCBI Taxonomy" id="2838450"/>
    <lineage>
        <taxon>Bacteria</taxon>
        <taxon>Pseudomonadati</taxon>
        <taxon>Pseudomonadota</taxon>
        <taxon>Gammaproteobacteria</taxon>
        <taxon>Aeromonadales</taxon>
        <taxon>Succinivibrionaceae</taxon>
        <taxon>Anaerobiospirillum</taxon>
    </lineage>
</organism>
<reference evidence="4" key="2">
    <citation type="submission" date="2021-04" db="EMBL/GenBank/DDBJ databases">
        <authorList>
            <person name="Gilroy R."/>
        </authorList>
    </citation>
    <scope>NUCLEOTIDE SEQUENCE</scope>
    <source>
        <strain evidence="4">687</strain>
    </source>
</reference>
<dbReference type="InterPro" id="IPR002639">
    <property type="entry name" value="UreF"/>
</dbReference>
<sequence>MTERALWLNLCWLTSPALPVGSFAFSQGLEQLFERGSLKNGSDILHYLRFYLQTGLGYWELPLLKRMYQACQDEQWEQLKNLNSRLLSGRETAELLLEEQAQGQALMQLCGKLFTLPPSLQACKLGYVAAFALFAWYSTPVEAKDKLTALELMQAYAFAQVQNALAASCKALPLGQMAAAQVQVQLLPVIEEVCKRALTLDDGDLGTSLPFLAIVSSLHESQYSRLFRS</sequence>
<proteinExistence type="inferred from homology"/>
<dbReference type="Gene3D" id="1.10.4190.10">
    <property type="entry name" value="Urease accessory protein UreF"/>
    <property type="match status" value="1"/>
</dbReference>
<keyword evidence="2 3" id="KW-0143">Chaperone</keyword>
<comment type="subcellular location">
    <subcellularLocation>
        <location evidence="3">Cytoplasm</location>
    </subcellularLocation>
</comment>
<dbReference type="GO" id="GO:0016151">
    <property type="term" value="F:nickel cation binding"/>
    <property type="evidence" value="ECO:0007669"/>
    <property type="project" value="UniProtKB-UniRule"/>
</dbReference>
<evidence type="ECO:0000256" key="1">
    <source>
        <dbReference type="ARBA" id="ARBA00022988"/>
    </source>
</evidence>
<comment type="similarity">
    <text evidence="3">Belongs to the UreF family.</text>
</comment>
<dbReference type="EMBL" id="JAHLFG010000036">
    <property type="protein sequence ID" value="MBU3826536.1"/>
    <property type="molecule type" value="Genomic_DNA"/>
</dbReference>
<dbReference type="PANTHER" id="PTHR33620">
    <property type="entry name" value="UREASE ACCESSORY PROTEIN F"/>
    <property type="match status" value="1"/>
</dbReference>
<protein>
    <recommendedName>
        <fullName evidence="3">Urease accessory protein UreF</fullName>
    </recommendedName>
</protein>
<keyword evidence="1 3" id="KW-0996">Nickel insertion</keyword>
<gene>
    <name evidence="3" type="primary">ureF</name>
    <name evidence="4" type="ORF">IAA31_03490</name>
</gene>
<dbReference type="PANTHER" id="PTHR33620:SF1">
    <property type="entry name" value="UREASE ACCESSORY PROTEIN F"/>
    <property type="match status" value="1"/>
</dbReference>
<name>A0A9E2NRV1_9GAMM</name>
<dbReference type="AlphaFoldDB" id="A0A9E2NRV1"/>
<evidence type="ECO:0000313" key="5">
    <source>
        <dbReference type="Proteomes" id="UP000824150"/>
    </source>
</evidence>
<evidence type="ECO:0000256" key="2">
    <source>
        <dbReference type="ARBA" id="ARBA00023186"/>
    </source>
</evidence>
<comment type="caution">
    <text evidence="4">The sequence shown here is derived from an EMBL/GenBank/DDBJ whole genome shotgun (WGS) entry which is preliminary data.</text>
</comment>
<dbReference type="GO" id="GO:0005737">
    <property type="term" value="C:cytoplasm"/>
    <property type="evidence" value="ECO:0007669"/>
    <property type="project" value="UniProtKB-SubCell"/>
</dbReference>
<accession>A0A9E2NRV1</accession>
<dbReference type="HAMAP" id="MF_01385">
    <property type="entry name" value="UreF"/>
    <property type="match status" value="1"/>
</dbReference>
<evidence type="ECO:0000313" key="4">
    <source>
        <dbReference type="EMBL" id="MBU3826536.1"/>
    </source>
</evidence>
<evidence type="ECO:0000256" key="3">
    <source>
        <dbReference type="HAMAP-Rule" id="MF_01385"/>
    </source>
</evidence>
<comment type="function">
    <text evidence="3">Required for maturation of urease via the functional incorporation of the urease nickel metallocenter.</text>
</comment>
<dbReference type="Pfam" id="PF01730">
    <property type="entry name" value="UreF"/>
    <property type="match status" value="1"/>
</dbReference>
<dbReference type="InterPro" id="IPR038277">
    <property type="entry name" value="UreF_sf"/>
</dbReference>
<dbReference type="PIRSF" id="PIRSF009467">
    <property type="entry name" value="Ureas_acces_UreF"/>
    <property type="match status" value="1"/>
</dbReference>
<comment type="subunit">
    <text evidence="3">UreD, UreF and UreG form a complex that acts as a GTP-hydrolysis-dependent molecular chaperone, activating the urease apoprotein by helping to assemble the nickel containing metallocenter of UreC. The UreE protein probably delivers the nickel.</text>
</comment>